<comment type="caution">
    <text evidence="3">The sequence shown here is derived from an EMBL/GenBank/DDBJ whole genome shotgun (WGS) entry which is preliminary data.</text>
</comment>
<evidence type="ECO:0000313" key="3">
    <source>
        <dbReference type="EMBL" id="MDY0395487.1"/>
    </source>
</evidence>
<dbReference type="PROSITE" id="PS51898">
    <property type="entry name" value="TYR_RECOMBINASE"/>
    <property type="match status" value="1"/>
</dbReference>
<reference evidence="3 4" key="1">
    <citation type="submission" date="2023-10" db="EMBL/GenBank/DDBJ databases">
        <title>Virgibacillus halophilus 5B73C genome.</title>
        <authorList>
            <person name="Miliotis G."/>
            <person name="Sengupta P."/>
            <person name="Hameed A."/>
            <person name="Chuvochina M."/>
            <person name="Mcdonagh F."/>
            <person name="Simpson A.C."/>
            <person name="Singh N.K."/>
            <person name="Rekha P.D."/>
            <person name="Raman K."/>
            <person name="Hugenholtz P."/>
            <person name="Venkateswaran K."/>
        </authorList>
    </citation>
    <scope>NUCLEOTIDE SEQUENCE [LARGE SCALE GENOMIC DNA]</scope>
    <source>
        <strain evidence="3 4">5B73C</strain>
    </source>
</reference>
<gene>
    <name evidence="3" type="ORF">RWE15_14950</name>
</gene>
<proteinExistence type="predicted"/>
<dbReference type="EMBL" id="JAWDIP010000003">
    <property type="protein sequence ID" value="MDY0395487.1"/>
    <property type="molecule type" value="Genomic_DNA"/>
</dbReference>
<dbReference type="Pfam" id="PF00589">
    <property type="entry name" value="Phage_integrase"/>
    <property type="match status" value="1"/>
</dbReference>
<dbReference type="InterPro" id="IPR013762">
    <property type="entry name" value="Integrase-like_cat_sf"/>
</dbReference>
<dbReference type="Proteomes" id="UP001281447">
    <property type="component" value="Unassembled WGS sequence"/>
</dbReference>
<sequence>MGTEYHNEKFIFVTSRYADYPIYPKIIQQRMARILKLAKLNEELTPHSLRHTHTSLLAEAGVSIERIMERQGHSDDETTKQVYLHTTDAVRKQDAKKFGNLIKNVLKIDK</sequence>
<feature type="domain" description="Tyr recombinase" evidence="2">
    <location>
        <begin position="1"/>
        <end position="97"/>
    </location>
</feature>
<protein>
    <submittedName>
        <fullName evidence="3">Tyrosine-type recombinase/integrase</fullName>
    </submittedName>
</protein>
<dbReference type="RefSeq" id="WP_390357693.1">
    <property type="nucleotide sequence ID" value="NZ_JBHUIZ010000016.1"/>
</dbReference>
<organism evidence="3 4">
    <name type="scientific">Tigheibacillus halophilus</name>
    <dbReference type="NCBI Taxonomy" id="361280"/>
    <lineage>
        <taxon>Bacteria</taxon>
        <taxon>Bacillati</taxon>
        <taxon>Bacillota</taxon>
        <taxon>Bacilli</taxon>
        <taxon>Bacillales</taxon>
        <taxon>Bacillaceae</taxon>
        <taxon>Tigheibacillus</taxon>
    </lineage>
</organism>
<evidence type="ECO:0000256" key="1">
    <source>
        <dbReference type="ARBA" id="ARBA00023172"/>
    </source>
</evidence>
<accession>A0ABU5C831</accession>
<dbReference type="InterPro" id="IPR011010">
    <property type="entry name" value="DNA_brk_join_enz"/>
</dbReference>
<evidence type="ECO:0000313" key="4">
    <source>
        <dbReference type="Proteomes" id="UP001281447"/>
    </source>
</evidence>
<dbReference type="PANTHER" id="PTHR30349">
    <property type="entry name" value="PHAGE INTEGRASE-RELATED"/>
    <property type="match status" value="1"/>
</dbReference>
<dbReference type="SUPFAM" id="SSF56349">
    <property type="entry name" value="DNA breaking-rejoining enzymes"/>
    <property type="match status" value="1"/>
</dbReference>
<dbReference type="InterPro" id="IPR002104">
    <property type="entry name" value="Integrase_catalytic"/>
</dbReference>
<keyword evidence="4" id="KW-1185">Reference proteome</keyword>
<dbReference type="InterPro" id="IPR050090">
    <property type="entry name" value="Tyrosine_recombinase_XerCD"/>
</dbReference>
<name>A0ABU5C831_9BACI</name>
<evidence type="ECO:0000259" key="2">
    <source>
        <dbReference type="PROSITE" id="PS51898"/>
    </source>
</evidence>
<keyword evidence="1" id="KW-0233">DNA recombination</keyword>
<dbReference type="Gene3D" id="1.10.443.10">
    <property type="entry name" value="Intergrase catalytic core"/>
    <property type="match status" value="1"/>
</dbReference>